<keyword evidence="2" id="KW-0119">Carbohydrate metabolism</keyword>
<dbReference type="InterPro" id="IPR024746">
    <property type="entry name" value="Glyco_hydro_100"/>
</dbReference>
<comment type="caution">
    <text evidence="9">The sequence shown here is derived from an EMBL/GenBank/DDBJ whole genome shotgun (WGS) entry which is preliminary data.</text>
</comment>
<dbReference type="PANTHER" id="PTHR31916">
    <property type="match status" value="1"/>
</dbReference>
<evidence type="ECO:0000313" key="8">
    <source>
        <dbReference type="EMBL" id="KAK6772013.1"/>
    </source>
</evidence>
<keyword evidence="1" id="KW-0378">Hydrolase</keyword>
<accession>A0AAN8TRU8</accession>
<feature type="region of interest" description="Disordered" evidence="4">
    <location>
        <begin position="139"/>
        <end position="161"/>
    </location>
</feature>
<name>A0AAN8TRU8_SOLBU</name>
<dbReference type="EMBL" id="JBANQN010000646">
    <property type="protein sequence ID" value="KAK6769952.1"/>
    <property type="molecule type" value="Genomic_DNA"/>
</dbReference>
<organism evidence="9 10">
    <name type="scientific">Solanum bulbocastanum</name>
    <name type="common">Wild potato</name>
    <dbReference type="NCBI Taxonomy" id="147425"/>
    <lineage>
        <taxon>Eukaryota</taxon>
        <taxon>Viridiplantae</taxon>
        <taxon>Streptophyta</taxon>
        <taxon>Embryophyta</taxon>
        <taxon>Tracheophyta</taxon>
        <taxon>Spermatophyta</taxon>
        <taxon>Magnoliopsida</taxon>
        <taxon>eudicotyledons</taxon>
        <taxon>Gunneridae</taxon>
        <taxon>Pentapetalae</taxon>
        <taxon>asterids</taxon>
        <taxon>lamiids</taxon>
        <taxon>Solanales</taxon>
        <taxon>Solanaceae</taxon>
        <taxon>Solanoideae</taxon>
        <taxon>Solaneae</taxon>
        <taxon>Solanum</taxon>
    </lineage>
</organism>
<reference evidence="9 10" key="1">
    <citation type="submission" date="2024-02" db="EMBL/GenBank/DDBJ databases">
        <title>de novo genome assembly of Solanum bulbocastanum strain 11H21.</title>
        <authorList>
            <person name="Hosaka A.J."/>
        </authorList>
    </citation>
    <scope>NUCLEOTIDE SEQUENCE [LARGE SCALE GENOMIC DNA]</scope>
    <source>
        <tissue evidence="9">Young leaves</tissue>
    </source>
</reference>
<dbReference type="GO" id="GO:0004575">
    <property type="term" value="F:sucrose alpha-glucosidase activity"/>
    <property type="evidence" value="ECO:0007669"/>
    <property type="project" value="TreeGrafter"/>
</dbReference>
<dbReference type="EMBL" id="JBANQN010000121">
    <property type="protein sequence ID" value="KAK6772013.1"/>
    <property type="molecule type" value="Genomic_DNA"/>
</dbReference>
<dbReference type="Pfam" id="PF12899">
    <property type="entry name" value="Glyco_hydro_100"/>
    <property type="match status" value="1"/>
</dbReference>
<dbReference type="PANTHER" id="PTHR31916:SF37">
    <property type="entry name" value="ALKALINE_NEUTRAL INVERTASE"/>
    <property type="match status" value="1"/>
</dbReference>
<dbReference type="EMBL" id="JBANQN010001364">
    <property type="protein sequence ID" value="KAK6767847.1"/>
    <property type="molecule type" value="Genomic_DNA"/>
</dbReference>
<keyword evidence="10" id="KW-1185">Reference proteome</keyword>
<evidence type="ECO:0000313" key="10">
    <source>
        <dbReference type="Proteomes" id="UP001371456"/>
    </source>
</evidence>
<evidence type="ECO:0000256" key="1">
    <source>
        <dbReference type="ARBA" id="ARBA00022801"/>
    </source>
</evidence>
<evidence type="ECO:0008006" key="11">
    <source>
        <dbReference type="Google" id="ProtNLM"/>
    </source>
</evidence>
<evidence type="ECO:0000256" key="2">
    <source>
        <dbReference type="ARBA" id="ARBA00023277"/>
    </source>
</evidence>
<dbReference type="Proteomes" id="UP001371456">
    <property type="component" value="Unassembled WGS sequence"/>
</dbReference>
<evidence type="ECO:0000313" key="7">
    <source>
        <dbReference type="EMBL" id="KAK6770647.1"/>
    </source>
</evidence>
<evidence type="ECO:0000256" key="3">
    <source>
        <dbReference type="ARBA" id="ARBA00023295"/>
    </source>
</evidence>
<protein>
    <recommendedName>
        <fullName evidence="11">Beta-fructofuranosidase</fullName>
    </recommendedName>
</protein>
<dbReference type="AlphaFoldDB" id="A0AAN8TRU8"/>
<gene>
    <name evidence="9" type="ORF">RDI58_009582</name>
    <name evidence="8" type="ORF">RDI58_030735</name>
    <name evidence="7" type="ORF">RDI58_032120</name>
    <name evidence="6" type="ORF">RDI58_032813</name>
    <name evidence="5" type="ORF">RDI58_034912</name>
</gene>
<dbReference type="EMBL" id="JBANQN010000445">
    <property type="protein sequence ID" value="KAK6770647.1"/>
    <property type="molecule type" value="Genomic_DNA"/>
</dbReference>
<keyword evidence="3" id="KW-0326">Glycosidase</keyword>
<evidence type="ECO:0000313" key="9">
    <source>
        <dbReference type="EMBL" id="KAK6790501.1"/>
    </source>
</evidence>
<evidence type="ECO:0000313" key="6">
    <source>
        <dbReference type="EMBL" id="KAK6769952.1"/>
    </source>
</evidence>
<dbReference type="GO" id="GO:0033926">
    <property type="term" value="F:endo-alpha-N-acetylgalactosaminidase activity"/>
    <property type="evidence" value="ECO:0007669"/>
    <property type="project" value="InterPro"/>
</dbReference>
<evidence type="ECO:0000256" key="4">
    <source>
        <dbReference type="SAM" id="MobiDB-lite"/>
    </source>
</evidence>
<dbReference type="GO" id="GO:0005987">
    <property type="term" value="P:sucrose catabolic process"/>
    <property type="evidence" value="ECO:0007669"/>
    <property type="project" value="TreeGrafter"/>
</dbReference>
<sequence>MSFSTLSLTGSLISGPFEEVTPAQATAVMDLIEGRWEEWIGEMPLKITYPALEGHEWRIVTGFDPKNTGRSYLIGESWPESLLALYWLPSYLTGPLVEYRSKLFAILRLFQYRIIRYVKYPEKLKPLIPVLRKTTTSQELRKRRDVVSNNSAKAGGGDPQR</sequence>
<dbReference type="EMBL" id="JBANQN010000004">
    <property type="protein sequence ID" value="KAK6790501.1"/>
    <property type="molecule type" value="Genomic_DNA"/>
</dbReference>
<evidence type="ECO:0000313" key="5">
    <source>
        <dbReference type="EMBL" id="KAK6767847.1"/>
    </source>
</evidence>
<proteinExistence type="predicted"/>